<protein>
    <submittedName>
        <fullName evidence="8">Permease</fullName>
    </submittedName>
</protein>
<evidence type="ECO:0000256" key="5">
    <source>
        <dbReference type="ARBA" id="ARBA00022989"/>
    </source>
</evidence>
<evidence type="ECO:0000256" key="6">
    <source>
        <dbReference type="ARBA" id="ARBA00023136"/>
    </source>
</evidence>
<feature type="transmembrane region" description="Helical" evidence="7">
    <location>
        <begin position="57"/>
        <end position="79"/>
    </location>
</feature>
<keyword evidence="5 7" id="KW-1133">Transmembrane helix</keyword>
<keyword evidence="3" id="KW-1003">Cell membrane</keyword>
<dbReference type="GO" id="GO:0016020">
    <property type="term" value="C:membrane"/>
    <property type="evidence" value="ECO:0007669"/>
    <property type="project" value="UniProtKB-SubCell"/>
</dbReference>
<dbReference type="STRING" id="1437609.BCAL_1428"/>
<accession>A0A087A6U2</accession>
<dbReference type="PANTHER" id="PTHR36838:SF3">
    <property type="entry name" value="TRANSPORTER AUXIN EFFLUX CARRIER EC FAMILY"/>
    <property type="match status" value="1"/>
</dbReference>
<evidence type="ECO:0000313" key="8">
    <source>
        <dbReference type="EMBL" id="KFI54492.1"/>
    </source>
</evidence>
<dbReference type="EMBL" id="JGYS01000008">
    <property type="protein sequence ID" value="KFI54492.1"/>
    <property type="molecule type" value="Genomic_DNA"/>
</dbReference>
<evidence type="ECO:0000256" key="7">
    <source>
        <dbReference type="SAM" id="Phobius"/>
    </source>
</evidence>
<keyword evidence="4 7" id="KW-0812">Transmembrane</keyword>
<evidence type="ECO:0000256" key="4">
    <source>
        <dbReference type="ARBA" id="ARBA00022692"/>
    </source>
</evidence>
<comment type="caution">
    <text evidence="8">The sequence shown here is derived from an EMBL/GenBank/DDBJ whole genome shotgun (WGS) entry which is preliminary data.</text>
</comment>
<dbReference type="eggNOG" id="COG0679">
    <property type="taxonomic scope" value="Bacteria"/>
</dbReference>
<sequence length="332" mass="35502">MLAVAKILAIILIGYALKRIGLFGPDNYKVLQKVVLNITLPAAIVSSFATGRHDLGLLWISAFGLICATIPLVTMFVVSRRMPVARRAFLMLNGAGFNVGNFTLPILTTFIGPAAALPAIMFDVGNSIMMSAGNYVTTAALLNIDSSRPLAKQVGSDPRATVVPRATPRSDDPDARRLERRAFARTIVRNFVTSVPFDVYMVMTVLMIAGVKPPMPVADFLAPISGGNTLCSMLMIGMMMDLPGSRRDVADALMILVCRFGFGLLFAFAAWHLLPFDAMTRKAVVFICFAPAGIFSAIFTDKVLGNARLSGFCLTSMGLTGVAAMAVANAVL</sequence>
<evidence type="ECO:0000256" key="3">
    <source>
        <dbReference type="ARBA" id="ARBA00022475"/>
    </source>
</evidence>
<gene>
    <name evidence="8" type="ORF">BCAL_1428</name>
</gene>
<dbReference type="Proteomes" id="UP000029072">
    <property type="component" value="Unassembled WGS sequence"/>
</dbReference>
<feature type="transmembrane region" description="Helical" evidence="7">
    <location>
        <begin position="220"/>
        <end position="240"/>
    </location>
</feature>
<dbReference type="RefSeq" id="WP_043165577.1">
    <property type="nucleotide sequence ID" value="NZ_JDUV01000007.1"/>
</dbReference>
<dbReference type="InterPro" id="IPR004776">
    <property type="entry name" value="Mem_transp_PIN-like"/>
</dbReference>
<keyword evidence="2" id="KW-0813">Transport</keyword>
<evidence type="ECO:0000256" key="2">
    <source>
        <dbReference type="ARBA" id="ARBA00022448"/>
    </source>
</evidence>
<feature type="transmembrane region" description="Helical" evidence="7">
    <location>
        <begin position="99"/>
        <end position="122"/>
    </location>
</feature>
<dbReference type="PANTHER" id="PTHR36838">
    <property type="entry name" value="AUXIN EFFLUX CARRIER FAMILY PROTEIN"/>
    <property type="match status" value="1"/>
</dbReference>
<feature type="transmembrane region" description="Helical" evidence="7">
    <location>
        <begin position="283"/>
        <end position="300"/>
    </location>
</feature>
<dbReference type="GO" id="GO:0055085">
    <property type="term" value="P:transmembrane transport"/>
    <property type="evidence" value="ECO:0007669"/>
    <property type="project" value="InterPro"/>
</dbReference>
<keyword evidence="6 7" id="KW-0472">Membrane</keyword>
<proteinExistence type="predicted"/>
<evidence type="ECO:0000313" key="9">
    <source>
        <dbReference type="Proteomes" id="UP000029072"/>
    </source>
</evidence>
<comment type="subcellular location">
    <subcellularLocation>
        <location evidence="1">Membrane</location>
        <topology evidence="1">Multi-pass membrane protein</topology>
    </subcellularLocation>
</comment>
<feature type="transmembrane region" description="Helical" evidence="7">
    <location>
        <begin position="312"/>
        <end position="331"/>
    </location>
</feature>
<dbReference type="Pfam" id="PF03547">
    <property type="entry name" value="Mem_trans"/>
    <property type="match status" value="1"/>
</dbReference>
<feature type="transmembrane region" description="Helical" evidence="7">
    <location>
        <begin position="187"/>
        <end position="208"/>
    </location>
</feature>
<evidence type="ECO:0000256" key="1">
    <source>
        <dbReference type="ARBA" id="ARBA00004141"/>
    </source>
</evidence>
<dbReference type="AlphaFoldDB" id="A0A087A6U2"/>
<reference evidence="8 9" key="1">
    <citation type="submission" date="2014-03" db="EMBL/GenBank/DDBJ databases">
        <title>Genomics of Bifidobacteria.</title>
        <authorList>
            <person name="Ventura M."/>
            <person name="Milani C."/>
            <person name="Lugli G.A."/>
        </authorList>
    </citation>
    <scope>NUCLEOTIDE SEQUENCE [LARGE SCALE GENOMIC DNA]</scope>
    <source>
        <strain evidence="8 9">DSM 23973</strain>
    </source>
</reference>
<name>A0A087A6U2_9BIFI</name>
<organism evidence="8 9">
    <name type="scientific">Bifidobacterium callitrichos DSM 23973</name>
    <dbReference type="NCBI Taxonomy" id="1437609"/>
    <lineage>
        <taxon>Bacteria</taxon>
        <taxon>Bacillati</taxon>
        <taxon>Actinomycetota</taxon>
        <taxon>Actinomycetes</taxon>
        <taxon>Bifidobacteriales</taxon>
        <taxon>Bifidobacteriaceae</taxon>
        <taxon>Bifidobacterium</taxon>
    </lineage>
</organism>
<feature type="transmembrane region" description="Helical" evidence="7">
    <location>
        <begin position="252"/>
        <end position="271"/>
    </location>
</feature>
<dbReference type="OrthoDB" id="3238334at2"/>